<dbReference type="eggNOG" id="ENOG50331VJ">
    <property type="taxonomic scope" value="Bacteria"/>
</dbReference>
<proteinExistence type="predicted"/>
<accession>K9VF96</accession>
<evidence type="ECO:0008006" key="3">
    <source>
        <dbReference type="Google" id="ProtNLM"/>
    </source>
</evidence>
<reference evidence="1 2" key="1">
    <citation type="submission" date="2012-05" db="EMBL/GenBank/DDBJ databases">
        <title>Finished chromosome of genome of Oscillatoria sp. PCC 7112.</title>
        <authorList>
            <consortium name="US DOE Joint Genome Institute"/>
            <person name="Gugger M."/>
            <person name="Coursin T."/>
            <person name="Rippka R."/>
            <person name="Tandeau De Marsac N."/>
            <person name="Huntemann M."/>
            <person name="Wei C.-L."/>
            <person name="Han J."/>
            <person name="Detter J.C."/>
            <person name="Han C."/>
            <person name="Tapia R."/>
            <person name="Davenport K."/>
            <person name="Daligault H."/>
            <person name="Erkkila T."/>
            <person name="Gu W."/>
            <person name="Munk A.C.C."/>
            <person name="Teshima H."/>
            <person name="Xu Y."/>
            <person name="Chain P."/>
            <person name="Chen A."/>
            <person name="Krypides N."/>
            <person name="Mavromatis K."/>
            <person name="Markowitz V."/>
            <person name="Szeto E."/>
            <person name="Ivanova N."/>
            <person name="Mikhailova N."/>
            <person name="Ovchinnikova G."/>
            <person name="Pagani I."/>
            <person name="Pati A."/>
            <person name="Goodwin L."/>
            <person name="Peters L."/>
            <person name="Pitluck S."/>
            <person name="Woyke T."/>
            <person name="Kerfeld C."/>
        </authorList>
    </citation>
    <scope>NUCLEOTIDE SEQUENCE [LARGE SCALE GENOMIC DNA]</scope>
    <source>
        <strain evidence="1 2">PCC 7112</strain>
    </source>
</reference>
<gene>
    <name evidence="1" type="ORF">Osc7112_2141</name>
</gene>
<organism evidence="1 2">
    <name type="scientific">Phormidium nigroviride PCC 7112</name>
    <dbReference type="NCBI Taxonomy" id="179408"/>
    <lineage>
        <taxon>Bacteria</taxon>
        <taxon>Bacillati</taxon>
        <taxon>Cyanobacteriota</taxon>
        <taxon>Cyanophyceae</taxon>
        <taxon>Oscillatoriophycideae</taxon>
        <taxon>Oscillatoriales</taxon>
        <taxon>Oscillatoriaceae</taxon>
        <taxon>Phormidium</taxon>
    </lineage>
</organism>
<dbReference type="EMBL" id="CP003614">
    <property type="protein sequence ID" value="AFZ06606.1"/>
    <property type="molecule type" value="Genomic_DNA"/>
</dbReference>
<dbReference type="HOGENOM" id="CLU_135482_1_0_3"/>
<evidence type="ECO:0000313" key="1">
    <source>
        <dbReference type="EMBL" id="AFZ06606.1"/>
    </source>
</evidence>
<dbReference type="Pfam" id="PF13316">
    <property type="entry name" value="DUF4087"/>
    <property type="match status" value="1"/>
</dbReference>
<evidence type="ECO:0000313" key="2">
    <source>
        <dbReference type="Proteomes" id="UP000010478"/>
    </source>
</evidence>
<dbReference type="Proteomes" id="UP000010478">
    <property type="component" value="Chromosome"/>
</dbReference>
<dbReference type="OrthoDB" id="339834at2"/>
<dbReference type="InterPro" id="IPR025145">
    <property type="entry name" value="DUF4087"/>
</dbReference>
<dbReference type="STRING" id="179408.Osc7112_2141"/>
<dbReference type="KEGG" id="oni:Osc7112_2141"/>
<name>K9VF96_9CYAN</name>
<dbReference type="AlphaFoldDB" id="K9VF96"/>
<keyword evidence="2" id="KW-1185">Reference proteome</keyword>
<sequence precursor="true">MIRVMKRSLLVLAIISFISVIALPVKATETRCGWLQNPTPANWYLRDRDGTWVISRQGGYQAEGMDNIPSDEKEYVRTNGYYGYGCACLEVATDTNRMRIITIQGGEALPLSTCREDPNLPKE</sequence>
<protein>
    <recommendedName>
        <fullName evidence="3">DUF4087 domain-containing protein</fullName>
    </recommendedName>
</protein>